<dbReference type="RefSeq" id="WP_248864627.1">
    <property type="nucleotide sequence ID" value="NZ_CP086322.1"/>
</dbReference>
<proteinExistence type="predicted"/>
<keyword evidence="2" id="KW-0472">Membrane</keyword>
<gene>
    <name evidence="3" type="ORF">K9S39_19475</name>
</gene>
<protein>
    <recommendedName>
        <fullName evidence="5">Lipoprotein</fullName>
    </recommendedName>
</protein>
<evidence type="ECO:0000256" key="1">
    <source>
        <dbReference type="SAM" id="MobiDB-lite"/>
    </source>
</evidence>
<dbReference type="EMBL" id="CP086322">
    <property type="protein sequence ID" value="UQA93755.1"/>
    <property type="molecule type" value="Genomic_DNA"/>
</dbReference>
<evidence type="ECO:0008006" key="5">
    <source>
        <dbReference type="Google" id="ProtNLM"/>
    </source>
</evidence>
<organism evidence="3 4">
    <name type="scientific">Streptomyces halobius</name>
    <dbReference type="NCBI Taxonomy" id="2879846"/>
    <lineage>
        <taxon>Bacteria</taxon>
        <taxon>Bacillati</taxon>
        <taxon>Actinomycetota</taxon>
        <taxon>Actinomycetes</taxon>
        <taxon>Kitasatosporales</taxon>
        <taxon>Streptomycetaceae</taxon>
        <taxon>Streptomyces</taxon>
    </lineage>
</organism>
<reference evidence="3" key="1">
    <citation type="submission" date="2021-10" db="EMBL/GenBank/DDBJ databases">
        <title>Streptomyces nigrumlapis sp.nov.,an antimicrobial producing actinobacterium isolated from Black Gobi rocks.</title>
        <authorList>
            <person name="Wen Y."/>
            <person name="Zhang W."/>
            <person name="Liu X.G."/>
        </authorList>
    </citation>
    <scope>NUCLEOTIDE SEQUENCE</scope>
    <source>
        <strain evidence="3">ST13-2-2</strain>
    </source>
</reference>
<accession>A0ABY4M7J8</accession>
<sequence>MHDSDSVLAHWIVYSYRELLLVARRLVPTAIALAVSAALLLTACGGSDDKSKESDEIPGTDHSSKSAVPSTSPSDDGVERPKITLPEDDKLVFEKSGADDARKAAVLKDNQEFIRATDDAIIRGVPDSDALKFYAKSDALKASVEWVQQFVDAGQSITGTVRYFNRQVTFLKDGSAGLTYCGDETKAYNKDRKTGKRTDGASSVADAYVFYNLRLEKDEKGVWQAAQMMSKRGAHQCR</sequence>
<feature type="transmembrane region" description="Helical" evidence="2">
    <location>
        <begin position="26"/>
        <end position="44"/>
    </location>
</feature>
<evidence type="ECO:0000313" key="3">
    <source>
        <dbReference type="EMBL" id="UQA93755.1"/>
    </source>
</evidence>
<evidence type="ECO:0000256" key="2">
    <source>
        <dbReference type="SAM" id="Phobius"/>
    </source>
</evidence>
<keyword evidence="2" id="KW-0812">Transmembrane</keyword>
<dbReference type="Proteomes" id="UP000830115">
    <property type="component" value="Chromosome"/>
</dbReference>
<feature type="region of interest" description="Disordered" evidence="1">
    <location>
        <begin position="48"/>
        <end position="83"/>
    </location>
</feature>
<keyword evidence="4" id="KW-1185">Reference proteome</keyword>
<evidence type="ECO:0000313" key="4">
    <source>
        <dbReference type="Proteomes" id="UP000830115"/>
    </source>
</evidence>
<feature type="compositionally biased region" description="Low complexity" evidence="1">
    <location>
        <begin position="65"/>
        <end position="74"/>
    </location>
</feature>
<keyword evidence="2" id="KW-1133">Transmembrane helix</keyword>
<name>A0ABY4M7J8_9ACTN</name>